<reference evidence="5 6" key="1">
    <citation type="submission" date="2020-04" db="EMBL/GenBank/DDBJ databases">
        <title>MicrobeNet Type strains.</title>
        <authorList>
            <person name="Nicholson A.C."/>
        </authorList>
    </citation>
    <scope>NUCLEOTIDE SEQUENCE [LARGE SCALE GENOMIC DNA]</scope>
    <source>
        <strain evidence="5 6">DSM 44956</strain>
    </source>
</reference>
<keyword evidence="3" id="KW-0804">Transcription</keyword>
<dbReference type="Gene3D" id="1.10.10.10">
    <property type="entry name" value="Winged helix-like DNA-binding domain superfamily/Winged helix DNA-binding domain"/>
    <property type="match status" value="1"/>
</dbReference>
<keyword evidence="2" id="KW-0238">DNA-binding</keyword>
<dbReference type="PANTHER" id="PTHR33204">
    <property type="entry name" value="TRANSCRIPTIONAL REGULATOR, MARR FAMILY"/>
    <property type="match status" value="1"/>
</dbReference>
<dbReference type="Pfam" id="PF01638">
    <property type="entry name" value="HxlR"/>
    <property type="match status" value="1"/>
</dbReference>
<dbReference type="InterPro" id="IPR011991">
    <property type="entry name" value="ArsR-like_HTH"/>
</dbReference>
<dbReference type="EMBL" id="JAAXOS010000012">
    <property type="protein sequence ID" value="NKY29305.1"/>
    <property type="molecule type" value="Genomic_DNA"/>
</dbReference>
<dbReference type="InterPro" id="IPR036388">
    <property type="entry name" value="WH-like_DNA-bd_sf"/>
</dbReference>
<organism evidence="5 6">
    <name type="scientific">Nocardia gamkensis</name>
    <dbReference type="NCBI Taxonomy" id="352869"/>
    <lineage>
        <taxon>Bacteria</taxon>
        <taxon>Bacillati</taxon>
        <taxon>Actinomycetota</taxon>
        <taxon>Actinomycetes</taxon>
        <taxon>Mycobacteriales</taxon>
        <taxon>Nocardiaceae</taxon>
        <taxon>Nocardia</taxon>
    </lineage>
</organism>
<name>A0A7X6R593_9NOCA</name>
<keyword evidence="1" id="KW-0805">Transcription regulation</keyword>
<dbReference type="AlphaFoldDB" id="A0A7X6R593"/>
<evidence type="ECO:0000256" key="3">
    <source>
        <dbReference type="ARBA" id="ARBA00023163"/>
    </source>
</evidence>
<keyword evidence="6" id="KW-1185">Reference proteome</keyword>
<dbReference type="PROSITE" id="PS51118">
    <property type="entry name" value="HTH_HXLR"/>
    <property type="match status" value="1"/>
</dbReference>
<dbReference type="RefSeq" id="WP_062971170.1">
    <property type="nucleotide sequence ID" value="NZ_JAAXOS010000012.1"/>
</dbReference>
<proteinExistence type="predicted"/>
<sequence length="163" mass="18137">MTSPPRIDPVNCSVARALSVIGERWSLLIVREALDGARRFSEFRDRLGIASNLLSARLDSLVEADVLEKIPYREKGARQRYEYRLTQRGMDLRPTLIALLEWGDKYLADPQGPSVVVRHQTEGGEVCQEPVRIVLECAGGHTHLPPSAIRRTPGPGARFVNPA</sequence>
<accession>A0A7X6R593</accession>
<protein>
    <submittedName>
        <fullName evidence="5">Helix-turn-helix transcriptional regulator</fullName>
    </submittedName>
</protein>
<dbReference type="SUPFAM" id="SSF46785">
    <property type="entry name" value="Winged helix' DNA-binding domain"/>
    <property type="match status" value="1"/>
</dbReference>
<dbReference type="Proteomes" id="UP000540698">
    <property type="component" value="Unassembled WGS sequence"/>
</dbReference>
<evidence type="ECO:0000256" key="2">
    <source>
        <dbReference type="ARBA" id="ARBA00023125"/>
    </source>
</evidence>
<evidence type="ECO:0000259" key="4">
    <source>
        <dbReference type="PROSITE" id="PS51118"/>
    </source>
</evidence>
<dbReference type="InterPro" id="IPR036390">
    <property type="entry name" value="WH_DNA-bd_sf"/>
</dbReference>
<dbReference type="InterPro" id="IPR002577">
    <property type="entry name" value="HTH_HxlR"/>
</dbReference>
<evidence type="ECO:0000313" key="5">
    <source>
        <dbReference type="EMBL" id="NKY29305.1"/>
    </source>
</evidence>
<dbReference type="PANTHER" id="PTHR33204:SF18">
    <property type="entry name" value="TRANSCRIPTIONAL REGULATORY PROTEIN"/>
    <property type="match status" value="1"/>
</dbReference>
<dbReference type="GO" id="GO:0003677">
    <property type="term" value="F:DNA binding"/>
    <property type="evidence" value="ECO:0007669"/>
    <property type="project" value="UniProtKB-KW"/>
</dbReference>
<evidence type="ECO:0000313" key="6">
    <source>
        <dbReference type="Proteomes" id="UP000540698"/>
    </source>
</evidence>
<comment type="caution">
    <text evidence="5">The sequence shown here is derived from an EMBL/GenBank/DDBJ whole genome shotgun (WGS) entry which is preliminary data.</text>
</comment>
<evidence type="ECO:0000256" key="1">
    <source>
        <dbReference type="ARBA" id="ARBA00023015"/>
    </source>
</evidence>
<gene>
    <name evidence="5" type="ORF">HGB38_24240</name>
</gene>
<feature type="domain" description="HTH hxlR-type" evidence="4">
    <location>
        <begin position="12"/>
        <end position="111"/>
    </location>
</feature>
<dbReference type="CDD" id="cd00090">
    <property type="entry name" value="HTH_ARSR"/>
    <property type="match status" value="1"/>
</dbReference>